<name>A0A5C3N0J2_9AGAM</name>
<evidence type="ECO:0000256" key="4">
    <source>
        <dbReference type="SAM" id="MobiDB-lite"/>
    </source>
</evidence>
<protein>
    <recommendedName>
        <fullName evidence="7">ZZ-type domain-containing protein</fullName>
    </recommendedName>
</protein>
<dbReference type="GO" id="GO:0008270">
    <property type="term" value="F:zinc ion binding"/>
    <property type="evidence" value="ECO:0007669"/>
    <property type="project" value="UniProtKB-KW"/>
</dbReference>
<evidence type="ECO:0000256" key="3">
    <source>
        <dbReference type="ARBA" id="ARBA00022833"/>
    </source>
</evidence>
<keyword evidence="2" id="KW-0863">Zinc-finger</keyword>
<keyword evidence="3" id="KW-0862">Zinc</keyword>
<feature type="region of interest" description="Disordered" evidence="4">
    <location>
        <begin position="24"/>
        <end position="49"/>
    </location>
</feature>
<proteinExistence type="predicted"/>
<reference evidence="5 6" key="1">
    <citation type="journal article" date="2019" name="Nat. Ecol. Evol.">
        <title>Megaphylogeny resolves global patterns of mushroom evolution.</title>
        <authorList>
            <person name="Varga T."/>
            <person name="Krizsan K."/>
            <person name="Foldi C."/>
            <person name="Dima B."/>
            <person name="Sanchez-Garcia M."/>
            <person name="Sanchez-Ramirez S."/>
            <person name="Szollosi G.J."/>
            <person name="Szarkandi J.G."/>
            <person name="Papp V."/>
            <person name="Albert L."/>
            <person name="Andreopoulos W."/>
            <person name="Angelini C."/>
            <person name="Antonin V."/>
            <person name="Barry K.W."/>
            <person name="Bougher N.L."/>
            <person name="Buchanan P."/>
            <person name="Buyck B."/>
            <person name="Bense V."/>
            <person name="Catcheside P."/>
            <person name="Chovatia M."/>
            <person name="Cooper J."/>
            <person name="Damon W."/>
            <person name="Desjardin D."/>
            <person name="Finy P."/>
            <person name="Geml J."/>
            <person name="Haridas S."/>
            <person name="Hughes K."/>
            <person name="Justo A."/>
            <person name="Karasinski D."/>
            <person name="Kautmanova I."/>
            <person name="Kiss B."/>
            <person name="Kocsube S."/>
            <person name="Kotiranta H."/>
            <person name="LaButti K.M."/>
            <person name="Lechner B.E."/>
            <person name="Liimatainen K."/>
            <person name="Lipzen A."/>
            <person name="Lukacs Z."/>
            <person name="Mihaltcheva S."/>
            <person name="Morgado L.N."/>
            <person name="Niskanen T."/>
            <person name="Noordeloos M.E."/>
            <person name="Ohm R.A."/>
            <person name="Ortiz-Santana B."/>
            <person name="Ovrebo C."/>
            <person name="Racz N."/>
            <person name="Riley R."/>
            <person name="Savchenko A."/>
            <person name="Shiryaev A."/>
            <person name="Soop K."/>
            <person name="Spirin V."/>
            <person name="Szebenyi C."/>
            <person name="Tomsovsky M."/>
            <person name="Tulloss R.E."/>
            <person name="Uehling J."/>
            <person name="Grigoriev I.V."/>
            <person name="Vagvolgyi C."/>
            <person name="Papp T."/>
            <person name="Martin F.M."/>
            <person name="Miettinen O."/>
            <person name="Hibbett D.S."/>
            <person name="Nagy L.G."/>
        </authorList>
    </citation>
    <scope>NUCLEOTIDE SEQUENCE [LARGE SCALE GENOMIC DNA]</scope>
    <source>
        <strain evidence="5 6">OMC1185</strain>
    </source>
</reference>
<evidence type="ECO:0000313" key="5">
    <source>
        <dbReference type="EMBL" id="TFK50545.1"/>
    </source>
</evidence>
<feature type="compositionally biased region" description="Basic residues" evidence="4">
    <location>
        <begin position="24"/>
        <end position="36"/>
    </location>
</feature>
<gene>
    <name evidence="5" type="ORF">OE88DRAFT_1736072</name>
</gene>
<evidence type="ECO:0000256" key="1">
    <source>
        <dbReference type="ARBA" id="ARBA00022723"/>
    </source>
</evidence>
<accession>A0A5C3N0J2</accession>
<evidence type="ECO:0008006" key="7">
    <source>
        <dbReference type="Google" id="ProtNLM"/>
    </source>
</evidence>
<dbReference type="InterPro" id="IPR043145">
    <property type="entry name" value="Znf_ZZ_sf"/>
</dbReference>
<feature type="region of interest" description="Disordered" evidence="4">
    <location>
        <begin position="89"/>
        <end position="130"/>
    </location>
</feature>
<dbReference type="AlphaFoldDB" id="A0A5C3N0J2"/>
<keyword evidence="1" id="KW-0479">Metal-binding</keyword>
<dbReference type="EMBL" id="ML213513">
    <property type="protein sequence ID" value="TFK50545.1"/>
    <property type="molecule type" value="Genomic_DNA"/>
</dbReference>
<feature type="compositionally biased region" description="Basic and acidic residues" evidence="4">
    <location>
        <begin position="452"/>
        <end position="462"/>
    </location>
</feature>
<sequence length="1145" mass="131123">MSERYHDREDKHEHCGKVLGAIRHPLKHRNDHHRARSGHDSESITPTTDLGLSAVNNAVPQGSVESYPVPAAVAVGEFTIEKIETAEEVDSKLDPFDSVEQGSEGGHDISDASSMTFNHHQGSVHDARRTVEPLKHNTRFSGVEKSTQLARSLRVAFHKFEENHEHIHEALVAISKIHPVVKIALAPFVIAMKLYMHWRKTDNAVTLLYCVKLWKSFEWAPRFTGFSQSFQRRSSSLQLRIAAVTVTNVNNVIAGMAAMKLTIDAIGVDVKSLNDREKMLMMFDACRSPKEMELQRRIESRRGLDQWAEKDFAELVLASEKIDSNSTALASLGSQRGSSEEIVKKLVYSARKQLRDDVDTVLAKNEEVFERKFRSQMKDIEDEIHNESDRIIRSLSSGSHDRIVDPELRRIWKEMKWKGIVKARHFVVAVQSHYTERLELATQTSTMTQSVEVDRQTGREFQTDSSANDDEGTQEILRPINAGDRWALQYIDIVRLQPLIEALDDDASGFISVQEANHFSDPRIRPKSWSLAHWMAYWAAGFPQVLFHYHEKIKSTLCTIFHYKDQVLPANRALADRFLGSCAVLLVDCLLKGIEEGLEHYDYNEKLYQKFSDHVDSEEERLRVKLEDFKFHVDAPNTLHIITGRMRLETYIAPVLYLLLDRLSTVMRLAQSYTLDERELSLAGETLSIIWRCTFDRISGLKEVFKQQNHNPSRRLQNYAYGMLYYLDRPDSIYEEGFYDYIVPEHGRIAHAEREAPLALKEWMGILSFRPLELALPVSRVHVLLATKGANDNPLISDAAPSERATYHDGAVHHTRTSPFRRANIASFGTISGAVMHLHDPRRQDSEGHLSLHSWSATVDSILRFARTTGILPHDFKNKELKEFLALSLLHFICDDGWAEIMAMHPPSPQDNQVLKELPPQLQLVVRFVARRVNIHFLSECAQCDQRIIGTRYLCLECTETAHIVNICRDCRGSSFDVMVDRQEMHHSAKHRLLKLRHYLHMRDSVWVTDQAWHMMHKVDQLLRRSEAIPDCAFCAQPLSRPCWFCTTCKDPVFMCQACDIKLERERPWLFHDEKSIKGKSENTATHDWTHPMLSCSERDKPELAGSVESRLAELESATKRIERLLVLLTRQGSPPASWEGAIGE</sequence>
<keyword evidence="6" id="KW-1185">Reference proteome</keyword>
<dbReference type="Gene3D" id="3.30.60.90">
    <property type="match status" value="1"/>
</dbReference>
<organism evidence="5 6">
    <name type="scientific">Heliocybe sulcata</name>
    <dbReference type="NCBI Taxonomy" id="5364"/>
    <lineage>
        <taxon>Eukaryota</taxon>
        <taxon>Fungi</taxon>
        <taxon>Dikarya</taxon>
        <taxon>Basidiomycota</taxon>
        <taxon>Agaricomycotina</taxon>
        <taxon>Agaricomycetes</taxon>
        <taxon>Gloeophyllales</taxon>
        <taxon>Gloeophyllaceae</taxon>
        <taxon>Heliocybe</taxon>
    </lineage>
</organism>
<evidence type="ECO:0000313" key="6">
    <source>
        <dbReference type="Proteomes" id="UP000305948"/>
    </source>
</evidence>
<dbReference type="STRING" id="5364.A0A5C3N0J2"/>
<dbReference type="SUPFAM" id="SSF57850">
    <property type="entry name" value="RING/U-box"/>
    <property type="match status" value="1"/>
</dbReference>
<dbReference type="Proteomes" id="UP000305948">
    <property type="component" value="Unassembled WGS sequence"/>
</dbReference>
<feature type="region of interest" description="Disordered" evidence="4">
    <location>
        <begin position="449"/>
        <end position="471"/>
    </location>
</feature>
<evidence type="ECO:0000256" key="2">
    <source>
        <dbReference type="ARBA" id="ARBA00022771"/>
    </source>
</evidence>
<feature type="compositionally biased region" description="Polar residues" evidence="4">
    <location>
        <begin position="111"/>
        <end position="121"/>
    </location>
</feature>
<dbReference type="OrthoDB" id="2122982at2759"/>